<evidence type="ECO:0000313" key="1">
    <source>
        <dbReference type="EMBL" id="SJL83162.1"/>
    </source>
</evidence>
<protein>
    <recommendedName>
        <fullName evidence="3">YcjX-like protein</fullName>
    </recommendedName>
</protein>
<dbReference type="AlphaFoldDB" id="A0A1R4B2L8"/>
<dbReference type="OrthoDB" id="9777645at2"/>
<evidence type="ECO:0000313" key="2">
    <source>
        <dbReference type="Proteomes" id="UP000189475"/>
    </source>
</evidence>
<dbReference type="PIRSF" id="PIRSF019381">
    <property type="entry name" value="YcjX"/>
    <property type="match status" value="1"/>
</dbReference>
<dbReference type="PANTHER" id="PTHR38605:SF1">
    <property type="entry name" value="ATPASE"/>
    <property type="match status" value="1"/>
</dbReference>
<evidence type="ECO:0008006" key="3">
    <source>
        <dbReference type="Google" id="ProtNLM"/>
    </source>
</evidence>
<organism evidence="1 2">
    <name type="scientific">Vibrio palustris</name>
    <dbReference type="NCBI Taxonomy" id="1918946"/>
    <lineage>
        <taxon>Bacteria</taxon>
        <taxon>Pseudomonadati</taxon>
        <taxon>Pseudomonadota</taxon>
        <taxon>Gammaproteobacteria</taxon>
        <taxon>Vibrionales</taxon>
        <taxon>Vibrionaceae</taxon>
        <taxon>Vibrio</taxon>
    </lineage>
</organism>
<keyword evidence="2" id="KW-1185">Reference proteome</keyword>
<name>A0A1R4B2L8_9VIBR</name>
<proteinExistence type="predicted"/>
<accession>A0A1R4B2L8</accession>
<dbReference type="EMBL" id="FUFT01000002">
    <property type="protein sequence ID" value="SJL83162.1"/>
    <property type="molecule type" value="Genomic_DNA"/>
</dbReference>
<sequence>MSLRKEMAQFVHRSTDSHVRLAVTGLSRAGKTAFITSLVNQLIHSGSHDNLPLFSAARDHRLIGARRVPQTNLMVPRFAYDEAESALYSQPPMWPEPTKDVSEIRLAIRYRPKKRTKRLLNSQATLYLDIIDYPGEWLLDLPLLELDYLTWSQQQMQALHGQRKELAGPWLAKLANLDLHAQADEQVMADIAEVYTDYLHACKDAGLHWVQPGRFVLPGELAGAPVLQFFPVNQDVSSQEAPAGSYLALLQARYHEYQNKVVKRFYKQYFSTFDRQVVLVDCLSPLNAGFESFMDMRSALEQLMHSFRYGRAGLLNRLFAPKIDKVVFAATKTDHITPDQHVNLVSLLQQMVHPAWQHAAFENIDMNCISMASVRATQAGYIPFKDSQHAAIQGSLLSGGEQTLYPGDVPAKLPDPDYFTKHRFDFSEFRPLKAERDAPLAHIRLDKALDILLGDKLR</sequence>
<dbReference type="Pfam" id="PF04317">
    <property type="entry name" value="DUF463"/>
    <property type="match status" value="1"/>
</dbReference>
<reference evidence="1 2" key="1">
    <citation type="submission" date="2017-02" db="EMBL/GenBank/DDBJ databases">
        <authorList>
            <person name="Peterson S.W."/>
        </authorList>
    </citation>
    <scope>NUCLEOTIDE SEQUENCE [LARGE SCALE GENOMIC DNA]</scope>
    <source>
        <strain evidence="1 2">CECT 9027</strain>
    </source>
</reference>
<dbReference type="STRING" id="1918946.VPAL9027_01111"/>
<gene>
    <name evidence="1" type="ORF">VPAL9027_01111</name>
</gene>
<dbReference type="RefSeq" id="WP_077313068.1">
    <property type="nucleotide sequence ID" value="NZ_AP024887.1"/>
</dbReference>
<dbReference type="InterPro" id="IPR007413">
    <property type="entry name" value="YcjX-like"/>
</dbReference>
<dbReference type="Proteomes" id="UP000189475">
    <property type="component" value="Unassembled WGS sequence"/>
</dbReference>
<dbReference type="PANTHER" id="PTHR38605">
    <property type="entry name" value="ATPASE-RELATED"/>
    <property type="match status" value="1"/>
</dbReference>